<evidence type="ECO:0000259" key="4">
    <source>
        <dbReference type="Pfam" id="PF10672"/>
    </source>
</evidence>
<dbReference type="CDD" id="cd02440">
    <property type="entry name" value="AdoMet_MTases"/>
    <property type="match status" value="1"/>
</dbReference>
<keyword evidence="1 5" id="KW-0489">Methyltransferase</keyword>
<dbReference type="InParanoid" id="B4CUH2"/>
<evidence type="ECO:0000256" key="2">
    <source>
        <dbReference type="ARBA" id="ARBA00022679"/>
    </source>
</evidence>
<dbReference type="InterPro" id="IPR029063">
    <property type="entry name" value="SAM-dependent_MTases_sf"/>
</dbReference>
<dbReference type="STRING" id="497964.CfE428DRAFT_0335"/>
<dbReference type="PANTHER" id="PTHR43042">
    <property type="entry name" value="SAM-DEPENDENT METHYLTRANSFERASE"/>
    <property type="match status" value="1"/>
</dbReference>
<protein>
    <submittedName>
        <fullName evidence="5">SAM-dependent methyltransferase-like protein</fullName>
    </submittedName>
</protein>
<dbReference type="Gene3D" id="3.40.50.150">
    <property type="entry name" value="Vaccinia Virus protein VP39"/>
    <property type="match status" value="1"/>
</dbReference>
<reference evidence="5 6" key="1">
    <citation type="journal article" date="2011" name="J. Bacteriol.">
        <title>Genome sequence of Chthoniobacter flavus Ellin428, an aerobic heterotrophic soil bacterium.</title>
        <authorList>
            <person name="Kant R."/>
            <person name="van Passel M.W."/>
            <person name="Palva A."/>
            <person name="Lucas S."/>
            <person name="Lapidus A."/>
            <person name="Glavina Del Rio T."/>
            <person name="Dalin E."/>
            <person name="Tice H."/>
            <person name="Bruce D."/>
            <person name="Goodwin L."/>
            <person name="Pitluck S."/>
            <person name="Larimer F.W."/>
            <person name="Land M.L."/>
            <person name="Hauser L."/>
            <person name="Sangwan P."/>
            <person name="de Vos W.M."/>
            <person name="Janssen P.H."/>
            <person name="Smidt H."/>
        </authorList>
    </citation>
    <scope>NUCLEOTIDE SEQUENCE [LARGE SCALE GENOMIC DNA]</scope>
    <source>
        <strain evidence="5 6">Ellin428</strain>
    </source>
</reference>
<accession>B4CUH2</accession>
<dbReference type="GO" id="GO:0032259">
    <property type="term" value="P:methylation"/>
    <property type="evidence" value="ECO:0007669"/>
    <property type="project" value="UniProtKB-KW"/>
</dbReference>
<sequence length="326" mass="36188">MIAQRILAPTLSRPTARPHLRISSKAWLSGAHLAAFNAAGTNAHRLFTSPDGWVERFGEDVLISYKSDAAREELRSGLAAWCNDNKYPPQRVFGKFLPRQNAERISPVLLDGDATLPLTTVVEENSMRFGLDFGAGYSAGLFIDQRANRALVHREEPKRLLNTFAYTCSFSVTAALVGAETVSVDLSKKSLDRGRENFALNGLDDSKHRFFADDVLDVLPRLARKNEKFDIIILDPPTFSRGNKGRRFQVEQDLEALLLAAFELTAPCARILVSTNCTRLNRRALESIARFALKATRRAAEFHAEPPLPDIPPDAAAQTLWLGMKS</sequence>
<evidence type="ECO:0000313" key="6">
    <source>
        <dbReference type="Proteomes" id="UP000005824"/>
    </source>
</evidence>
<dbReference type="InterPro" id="IPR019614">
    <property type="entry name" value="SAM-dep_methyl-trfase"/>
</dbReference>
<comment type="caution">
    <text evidence="5">The sequence shown here is derived from an EMBL/GenBank/DDBJ whole genome shotgun (WGS) entry which is preliminary data.</text>
</comment>
<dbReference type="GO" id="GO:0008168">
    <property type="term" value="F:methyltransferase activity"/>
    <property type="evidence" value="ECO:0007669"/>
    <property type="project" value="UniProtKB-KW"/>
</dbReference>
<dbReference type="PANTHER" id="PTHR43042:SF3">
    <property type="entry name" value="RIBOSOMAL RNA LARGE SUBUNIT METHYLTRANSFERASE YWBD-RELATED"/>
    <property type="match status" value="1"/>
</dbReference>
<gene>
    <name evidence="5" type="ORF">CfE428DRAFT_0335</name>
</gene>
<evidence type="ECO:0000256" key="3">
    <source>
        <dbReference type="ARBA" id="ARBA00022691"/>
    </source>
</evidence>
<evidence type="ECO:0000256" key="1">
    <source>
        <dbReference type="ARBA" id="ARBA00022603"/>
    </source>
</evidence>
<organism evidence="5 6">
    <name type="scientific">Chthoniobacter flavus Ellin428</name>
    <dbReference type="NCBI Taxonomy" id="497964"/>
    <lineage>
        <taxon>Bacteria</taxon>
        <taxon>Pseudomonadati</taxon>
        <taxon>Verrucomicrobiota</taxon>
        <taxon>Spartobacteria</taxon>
        <taxon>Chthoniobacterales</taxon>
        <taxon>Chthoniobacteraceae</taxon>
        <taxon>Chthoniobacter</taxon>
    </lineage>
</organism>
<feature type="domain" description="S-adenosylmethionine-dependent methyltransferase" evidence="4">
    <location>
        <begin position="121"/>
        <end position="320"/>
    </location>
</feature>
<keyword evidence="6" id="KW-1185">Reference proteome</keyword>
<dbReference type="SUPFAM" id="SSF53335">
    <property type="entry name" value="S-adenosyl-L-methionine-dependent methyltransferases"/>
    <property type="match status" value="1"/>
</dbReference>
<dbReference type="Proteomes" id="UP000005824">
    <property type="component" value="Unassembled WGS sequence"/>
</dbReference>
<dbReference type="Pfam" id="PF10672">
    <property type="entry name" value="Methyltrans_SAM"/>
    <property type="match status" value="1"/>
</dbReference>
<dbReference type="AlphaFoldDB" id="B4CUH2"/>
<keyword evidence="3" id="KW-0949">S-adenosyl-L-methionine</keyword>
<dbReference type="EMBL" id="ABVL01000001">
    <property type="protein sequence ID" value="EDY22210.1"/>
    <property type="molecule type" value="Genomic_DNA"/>
</dbReference>
<name>B4CUH2_9BACT</name>
<proteinExistence type="predicted"/>
<keyword evidence="2 5" id="KW-0808">Transferase</keyword>
<dbReference type="eggNOG" id="COG1092">
    <property type="taxonomic scope" value="Bacteria"/>
</dbReference>
<evidence type="ECO:0000313" key="5">
    <source>
        <dbReference type="EMBL" id="EDY22210.1"/>
    </source>
</evidence>